<keyword evidence="2" id="KW-0614">Plasmid</keyword>
<evidence type="ECO:0000313" key="2">
    <source>
        <dbReference type="EMBL" id="AIU93719.1"/>
    </source>
</evidence>
<keyword evidence="1" id="KW-1133">Transmembrane helix</keyword>
<gene>
    <name evidence="2" type="ORF">LRS1606.285</name>
</gene>
<name>A0A097SQB6_9NOCA</name>
<evidence type="ECO:0008006" key="3">
    <source>
        <dbReference type="Google" id="ProtNLM"/>
    </source>
</evidence>
<keyword evidence="1" id="KW-0472">Membrane</keyword>
<reference evidence="2" key="1">
    <citation type="submission" date="2014-03" db="EMBL/GenBank/DDBJ databases">
        <authorList>
            <person name="Zhang G."/>
            <person name="Zhu L."/>
            <person name="Fang P."/>
        </authorList>
    </citation>
    <scope>NUCLEOTIDE SEQUENCE</scope>
    <source>
        <strain evidence="2">NS1</strain>
        <plasmid evidence="2">pNSL1</plasmid>
    </source>
</reference>
<geneLocation type="plasmid" evidence="2">
    <name>pNSL1</name>
</geneLocation>
<protein>
    <recommendedName>
        <fullName evidence="3">DoxX family membrane protein</fullName>
    </recommendedName>
</protein>
<accession>A0A097SQB6</accession>
<organism evidence="2">
    <name type="scientific">Rhodococcus sp. NS1</name>
    <dbReference type="NCBI Taxonomy" id="402236"/>
    <lineage>
        <taxon>Bacteria</taxon>
        <taxon>Bacillati</taxon>
        <taxon>Actinomycetota</taxon>
        <taxon>Actinomycetes</taxon>
        <taxon>Mycobacteriales</taxon>
        <taxon>Nocardiaceae</taxon>
        <taxon>Rhodococcus</taxon>
    </lineage>
</organism>
<proteinExistence type="predicted"/>
<feature type="transmembrane region" description="Helical" evidence="1">
    <location>
        <begin position="92"/>
        <end position="114"/>
    </location>
</feature>
<evidence type="ECO:0000256" key="1">
    <source>
        <dbReference type="SAM" id="Phobius"/>
    </source>
</evidence>
<dbReference type="EMBL" id="KJ605395">
    <property type="protein sequence ID" value="AIU93719.1"/>
    <property type="molecule type" value="Genomic_DNA"/>
</dbReference>
<sequence>MIEVLRCLNRGSTLRTEEKAVRVSHLPLRLTTGAFILNSGLGKRALSSEAASGLQGMAANAVPAVRKMRPETFGKTVSAAETALGVALLAPFVPSALAGAALAVFSGGLLTMYWKTPGMHEHGSIRPTQDGTAVAKDVWMFGIGAALMIDALDRRGRTAVVTP</sequence>
<dbReference type="AlphaFoldDB" id="A0A097SQB6"/>
<keyword evidence="1" id="KW-0812">Transmembrane</keyword>